<keyword evidence="4" id="KW-1185">Reference proteome</keyword>
<evidence type="ECO:0000256" key="1">
    <source>
        <dbReference type="ARBA" id="ARBA00022801"/>
    </source>
</evidence>
<dbReference type="Pfam" id="PF02129">
    <property type="entry name" value="Peptidase_S15"/>
    <property type="match status" value="1"/>
</dbReference>
<dbReference type="Pfam" id="PF08530">
    <property type="entry name" value="PepX_C"/>
    <property type="match status" value="1"/>
</dbReference>
<dbReference type="InterPro" id="IPR000383">
    <property type="entry name" value="Xaa-Pro-like_dom"/>
</dbReference>
<accession>A0A7X5ZHA2</accession>
<dbReference type="PANTHER" id="PTHR43056">
    <property type="entry name" value="PEPTIDASE S9 PROLYL OLIGOPEPTIDASE"/>
    <property type="match status" value="1"/>
</dbReference>
<protein>
    <submittedName>
        <fullName evidence="3">CocE/NonD family hydrolase</fullName>
    </submittedName>
</protein>
<gene>
    <name evidence="3" type="ORF">HBF25_04455</name>
</gene>
<evidence type="ECO:0000259" key="2">
    <source>
        <dbReference type="SMART" id="SM00939"/>
    </source>
</evidence>
<dbReference type="EMBL" id="JAARLZ010000002">
    <property type="protein sequence ID" value="NII05643.1"/>
    <property type="molecule type" value="Genomic_DNA"/>
</dbReference>
<dbReference type="Gene3D" id="1.10.3020.20">
    <property type="match status" value="1"/>
</dbReference>
<feature type="domain" description="Xaa-Pro dipeptidyl-peptidase C-terminal" evidence="2">
    <location>
        <begin position="308"/>
        <end position="533"/>
    </location>
</feature>
<reference evidence="3 4" key="1">
    <citation type="submission" date="2020-03" db="EMBL/GenBank/DDBJ databases">
        <authorList>
            <person name="Lai Q."/>
        </authorList>
    </citation>
    <scope>NUCLEOTIDE SEQUENCE [LARGE SCALE GENOMIC DNA]</scope>
    <source>
        <strain evidence="3 4">CCUG 25036</strain>
    </source>
</reference>
<dbReference type="InterPro" id="IPR008979">
    <property type="entry name" value="Galactose-bd-like_sf"/>
</dbReference>
<dbReference type="InterPro" id="IPR013736">
    <property type="entry name" value="Xaa-Pro_dipept_C"/>
</dbReference>
<dbReference type="Gene3D" id="3.40.50.1820">
    <property type="entry name" value="alpha/beta hydrolase"/>
    <property type="match status" value="1"/>
</dbReference>
<dbReference type="PANTHER" id="PTHR43056:SF10">
    <property type="entry name" value="COCE_NOND FAMILY, PUTATIVE (AFU_ORTHOLOGUE AFUA_7G00600)-RELATED"/>
    <property type="match status" value="1"/>
</dbReference>
<name>A0A7X5ZHA2_9GAMM</name>
<dbReference type="Proteomes" id="UP000490980">
    <property type="component" value="Unassembled WGS sequence"/>
</dbReference>
<dbReference type="SMART" id="SM00939">
    <property type="entry name" value="PepX_C"/>
    <property type="match status" value="1"/>
</dbReference>
<sequence length="569" mass="63928">MRVIWDAPIPMDDGVVLRADIFLPEAEGHYPVIITSGPYGKGLAFQDGYKGSWERMIESFPEIVEGTTSSFQVWELVDPEKWVPDGFACVRIDGRGSGRSPGKIELMSKREIKDFYDCIEWAADQPWSNGKIGINGISYYAINQWLVAAMQPPHLAAICVWEGATDWYRDWSRHGGILSQFDQVWFKGQVASQQHGLGERGARSRLNGELVTGPETLSPEVLAGNIVYCYDEELQRPLDGPYYRERTADHSKIQVPLLSAANWGGMGCHLRGNFEGYLAAGSSQKWLEVHGNTHFAPFYRNSGVELQKRFFGHFLKGEDTGWDRQPPVQLAVRRPGEHFMTRAEQEWPLARTQWTRYYLDPETRSLSLTPEPSAPVGYDTMGDGLIFSLPVSNHEVEITGPIAVRLFVSSDTTDADIFLALRLYDPQGKEVLFIGANDPRMCIALGWLRASHRKLDPQRSLPYRPYHTHDEVQPLVPGEPVELMIEVLPTCIVVPAGYRLELNVRGKDYEHGLGDARGPDEIYTMTGAGPFLHAEPKDRPAEIFGGKNVLYFEEGREPYILLPIIPPAG</sequence>
<organism evidence="3 4">
    <name type="scientific">Luteibacter anthropi</name>
    <dbReference type="NCBI Taxonomy" id="564369"/>
    <lineage>
        <taxon>Bacteria</taxon>
        <taxon>Pseudomonadati</taxon>
        <taxon>Pseudomonadota</taxon>
        <taxon>Gammaproteobacteria</taxon>
        <taxon>Lysobacterales</taxon>
        <taxon>Rhodanobacteraceae</taxon>
        <taxon>Luteibacter</taxon>
    </lineage>
</organism>
<dbReference type="NCBIfam" id="TIGR00976">
    <property type="entry name" value="CocE_NonD"/>
    <property type="match status" value="1"/>
</dbReference>
<comment type="caution">
    <text evidence="3">The sequence shown here is derived from an EMBL/GenBank/DDBJ whole genome shotgun (WGS) entry which is preliminary data.</text>
</comment>
<dbReference type="InterPro" id="IPR005674">
    <property type="entry name" value="CocE/Ser_esterase"/>
</dbReference>
<dbReference type="InterPro" id="IPR050585">
    <property type="entry name" value="Xaa-Pro_dipeptidyl-ppase/CocE"/>
</dbReference>
<dbReference type="AlphaFoldDB" id="A0A7X5ZHA2"/>
<dbReference type="GO" id="GO:0008239">
    <property type="term" value="F:dipeptidyl-peptidase activity"/>
    <property type="evidence" value="ECO:0007669"/>
    <property type="project" value="InterPro"/>
</dbReference>
<evidence type="ECO:0000313" key="3">
    <source>
        <dbReference type="EMBL" id="NII05643.1"/>
    </source>
</evidence>
<dbReference type="Gene3D" id="2.60.120.260">
    <property type="entry name" value="Galactose-binding domain-like"/>
    <property type="match status" value="1"/>
</dbReference>
<evidence type="ECO:0000313" key="4">
    <source>
        <dbReference type="Proteomes" id="UP000490980"/>
    </source>
</evidence>
<keyword evidence="1 3" id="KW-0378">Hydrolase</keyword>
<proteinExistence type="predicted"/>
<dbReference type="SUPFAM" id="SSF53474">
    <property type="entry name" value="alpha/beta-Hydrolases"/>
    <property type="match status" value="1"/>
</dbReference>
<dbReference type="SUPFAM" id="SSF49785">
    <property type="entry name" value="Galactose-binding domain-like"/>
    <property type="match status" value="1"/>
</dbReference>
<dbReference type="InterPro" id="IPR029058">
    <property type="entry name" value="AB_hydrolase_fold"/>
</dbReference>